<keyword evidence="2" id="KW-0472">Membrane</keyword>
<dbReference type="Proteomes" id="UP001214441">
    <property type="component" value="Unassembled WGS sequence"/>
</dbReference>
<sequence>MTELTAAVPEVGTLHSLADHRAAREATAEPKVSLVKPPGTPEQERARDRVWVRGMRAARVAFSDERTRTAGRFVVRHSSYMLSGSGILARRVWDGRSAARYERMMRTAEAAGNPEEAREWEERGRAFRAARHQRRMDLLTAPQRLAKGAAVGVGATTGGLLVLGGVLALAESEPALIVGPFMAAVETIRWIVVIASVVWGAGKVVA</sequence>
<evidence type="ECO:0000313" key="3">
    <source>
        <dbReference type="EMBL" id="MDJ1138578.1"/>
    </source>
</evidence>
<feature type="non-terminal residue" evidence="3">
    <location>
        <position position="206"/>
    </location>
</feature>
<keyword evidence="2" id="KW-1133">Transmembrane helix</keyword>
<comment type="caution">
    <text evidence="3">The sequence shown here is derived from an EMBL/GenBank/DDBJ whole genome shotgun (WGS) entry which is preliminary data.</text>
</comment>
<evidence type="ECO:0000256" key="2">
    <source>
        <dbReference type="SAM" id="Phobius"/>
    </source>
</evidence>
<evidence type="ECO:0000256" key="1">
    <source>
        <dbReference type="SAM" id="MobiDB-lite"/>
    </source>
</evidence>
<accession>A0ABT7AB53</accession>
<reference evidence="3 4" key="1">
    <citation type="submission" date="2023-05" db="EMBL/GenBank/DDBJ databases">
        <title>Streptantibioticus silvisoli sp. nov., acidotolerant actinomycetes 1 from pine litter.</title>
        <authorList>
            <person name="Swiecimska M."/>
            <person name="Golinska P."/>
            <person name="Sangal V."/>
            <person name="Wachnowicz B."/>
            <person name="Goodfellow M."/>
        </authorList>
    </citation>
    <scope>NUCLEOTIDE SEQUENCE [LARGE SCALE GENOMIC DNA]</scope>
    <source>
        <strain evidence="3 4">DSM 42109</strain>
    </source>
</reference>
<dbReference type="EMBL" id="JANCPR020000106">
    <property type="protein sequence ID" value="MDJ1138578.1"/>
    <property type="molecule type" value="Genomic_DNA"/>
</dbReference>
<gene>
    <name evidence="3" type="ORF">NMN56_042810</name>
</gene>
<name>A0ABT7AB53_9ACTN</name>
<evidence type="ECO:0000313" key="4">
    <source>
        <dbReference type="Proteomes" id="UP001214441"/>
    </source>
</evidence>
<keyword evidence="2" id="KW-0812">Transmembrane</keyword>
<feature type="region of interest" description="Disordered" evidence="1">
    <location>
        <begin position="23"/>
        <end position="45"/>
    </location>
</feature>
<feature type="transmembrane region" description="Helical" evidence="2">
    <location>
        <begin position="145"/>
        <end position="170"/>
    </location>
</feature>
<feature type="transmembrane region" description="Helical" evidence="2">
    <location>
        <begin position="176"/>
        <end position="201"/>
    </location>
</feature>
<keyword evidence="4" id="KW-1185">Reference proteome</keyword>
<proteinExistence type="predicted"/>
<organism evidence="3 4">
    <name type="scientific">Streptomyces iconiensis</name>
    <dbReference type="NCBI Taxonomy" id="1384038"/>
    <lineage>
        <taxon>Bacteria</taxon>
        <taxon>Bacillati</taxon>
        <taxon>Actinomycetota</taxon>
        <taxon>Actinomycetes</taxon>
        <taxon>Kitasatosporales</taxon>
        <taxon>Streptomycetaceae</taxon>
        <taxon>Streptomyces</taxon>
    </lineage>
</organism>
<protein>
    <submittedName>
        <fullName evidence="3">Uncharacterized protein</fullName>
    </submittedName>
</protein>